<evidence type="ECO:0000313" key="1">
    <source>
        <dbReference type="EMBL" id="GAA0615929.1"/>
    </source>
</evidence>
<dbReference type="Proteomes" id="UP001500668">
    <property type="component" value="Unassembled WGS sequence"/>
</dbReference>
<comment type="caution">
    <text evidence="1">The sequence shown here is derived from an EMBL/GenBank/DDBJ whole genome shotgun (WGS) entry which is preliminary data.</text>
</comment>
<reference evidence="2" key="1">
    <citation type="journal article" date="2019" name="Int. J. Syst. Evol. Microbiol.">
        <title>The Global Catalogue of Microorganisms (GCM) 10K type strain sequencing project: providing services to taxonomists for standard genome sequencing and annotation.</title>
        <authorList>
            <consortium name="The Broad Institute Genomics Platform"/>
            <consortium name="The Broad Institute Genome Sequencing Center for Infectious Disease"/>
            <person name="Wu L."/>
            <person name="Ma J."/>
        </authorList>
    </citation>
    <scope>NUCLEOTIDE SEQUENCE [LARGE SCALE GENOMIC DNA]</scope>
    <source>
        <strain evidence="2">JCM 5067</strain>
    </source>
</reference>
<organism evidence="1 2">
    <name type="scientific">Streptomyces crystallinus</name>
    <dbReference type="NCBI Taxonomy" id="68191"/>
    <lineage>
        <taxon>Bacteria</taxon>
        <taxon>Bacillati</taxon>
        <taxon>Actinomycetota</taxon>
        <taxon>Actinomycetes</taxon>
        <taxon>Kitasatosporales</taxon>
        <taxon>Streptomycetaceae</taxon>
        <taxon>Streptomyces</taxon>
    </lineage>
</organism>
<dbReference type="EMBL" id="BAAACA010000037">
    <property type="protein sequence ID" value="GAA0615929.1"/>
    <property type="molecule type" value="Genomic_DNA"/>
</dbReference>
<sequence>MPEYTPVRLTGCNLTGAVQMNEQDSESLESLRDSSAFELAIKVAGSRGEVLRILHEYNLSEKDFTNGFPVLAKVAQGLPDVPGETAPPA</sequence>
<accession>A0ABP3RWH4</accession>
<proteinExistence type="predicted"/>
<protein>
    <submittedName>
        <fullName evidence="1">Uncharacterized protein</fullName>
    </submittedName>
</protein>
<name>A0ABP3RWH4_9ACTN</name>
<gene>
    <name evidence="1" type="ORF">GCM10010394_52490</name>
</gene>
<keyword evidence="2" id="KW-1185">Reference proteome</keyword>
<evidence type="ECO:0000313" key="2">
    <source>
        <dbReference type="Proteomes" id="UP001500668"/>
    </source>
</evidence>